<evidence type="ECO:0000256" key="1">
    <source>
        <dbReference type="ARBA" id="ARBA00022737"/>
    </source>
</evidence>
<proteinExistence type="predicted"/>
<dbReference type="Pfam" id="PF08726">
    <property type="entry name" value="EFhand_Ca_insen"/>
    <property type="match status" value="1"/>
</dbReference>
<evidence type="ECO:0000259" key="3">
    <source>
        <dbReference type="Pfam" id="PF08726"/>
    </source>
</evidence>
<keyword evidence="2" id="KW-0009">Actin-binding</keyword>
<evidence type="ECO:0000256" key="2">
    <source>
        <dbReference type="ARBA" id="ARBA00023203"/>
    </source>
</evidence>
<dbReference type="Proteomes" id="UP000694865">
    <property type="component" value="Unplaced"/>
</dbReference>
<keyword evidence="4" id="KW-1185">Reference proteome</keyword>
<dbReference type="InterPro" id="IPR014837">
    <property type="entry name" value="EF-hand_Ca_insen"/>
</dbReference>
<gene>
    <name evidence="5" type="primary">LOC100377717</name>
</gene>
<dbReference type="Gene3D" id="1.10.238.10">
    <property type="entry name" value="EF-hand"/>
    <property type="match status" value="1"/>
</dbReference>
<name>A0ABM0GMJ6_SACKO</name>
<keyword evidence="1" id="KW-0677">Repeat</keyword>
<evidence type="ECO:0000313" key="4">
    <source>
        <dbReference type="Proteomes" id="UP000694865"/>
    </source>
</evidence>
<dbReference type="SUPFAM" id="SSF47473">
    <property type="entry name" value="EF-hand"/>
    <property type="match status" value="2"/>
</dbReference>
<reference evidence="5" key="1">
    <citation type="submission" date="2025-08" db="UniProtKB">
        <authorList>
            <consortium name="RefSeq"/>
        </authorList>
    </citation>
    <scope>IDENTIFICATION</scope>
    <source>
        <tissue evidence="5">Testes</tissue>
    </source>
</reference>
<accession>A0ABM0GMJ6</accession>
<sequence length="186" mass="21271">MRDAVTPSSRKTRNLNRLGVTPSCADANNLSVKMAKSSETAGKFNDIGYLWNMHKRCHHINYDSVRQCLTSLGYHIGEDNPQGDKEFNKILLKLDPHRNGYISYDILVNFLSREPSDEDPDEQLLESFRLLARGKAYITPEQLRNTFPPDIADYCIGRMALFEGPAIEGALDYTSYDIRIKHPDYR</sequence>
<evidence type="ECO:0000313" key="5">
    <source>
        <dbReference type="RefSeq" id="XP_002733235.1"/>
    </source>
</evidence>
<dbReference type="SMART" id="SM01184">
    <property type="entry name" value="efhand_Ca_insen"/>
    <property type="match status" value="1"/>
</dbReference>
<dbReference type="InterPro" id="IPR011992">
    <property type="entry name" value="EF-hand-dom_pair"/>
</dbReference>
<protein>
    <submittedName>
        <fullName evidence="5">Alpha-actinin, sarcomeric-like</fullName>
    </submittedName>
</protein>
<organism evidence="4 5">
    <name type="scientific">Saccoglossus kowalevskii</name>
    <name type="common">Acorn worm</name>
    <dbReference type="NCBI Taxonomy" id="10224"/>
    <lineage>
        <taxon>Eukaryota</taxon>
        <taxon>Metazoa</taxon>
        <taxon>Hemichordata</taxon>
        <taxon>Enteropneusta</taxon>
        <taxon>Harrimaniidae</taxon>
        <taxon>Saccoglossus</taxon>
    </lineage>
</organism>
<feature type="domain" description="EF-hand Ca insensitive" evidence="3">
    <location>
        <begin position="119"/>
        <end position="176"/>
    </location>
</feature>
<dbReference type="GeneID" id="100377717"/>
<dbReference type="RefSeq" id="XP_002733235.1">
    <property type="nucleotide sequence ID" value="XM_002733189.1"/>
</dbReference>